<dbReference type="AlphaFoldDB" id="A0A543KMS9"/>
<dbReference type="OrthoDB" id="4872428at2"/>
<comment type="caution">
    <text evidence="3">The sequence shown here is derived from an EMBL/GenBank/DDBJ whole genome shotgun (WGS) entry which is preliminary data.</text>
</comment>
<dbReference type="EMBL" id="VFPU01000001">
    <property type="protein sequence ID" value="TQM96369.1"/>
    <property type="molecule type" value="Genomic_DNA"/>
</dbReference>
<feature type="transmembrane region" description="Helical" evidence="2">
    <location>
        <begin position="397"/>
        <end position="419"/>
    </location>
</feature>
<proteinExistence type="predicted"/>
<keyword evidence="2" id="KW-0812">Transmembrane</keyword>
<reference evidence="3 4" key="1">
    <citation type="submission" date="2019-06" db="EMBL/GenBank/DDBJ databases">
        <title>Sequencing the genomes of 1000 actinobacteria strains.</title>
        <authorList>
            <person name="Klenk H.-P."/>
        </authorList>
    </citation>
    <scope>NUCLEOTIDE SEQUENCE [LARGE SCALE GENOMIC DNA]</scope>
    <source>
        <strain evidence="3 4">DSM 12362</strain>
    </source>
</reference>
<keyword evidence="2" id="KW-0472">Membrane</keyword>
<evidence type="ECO:0000313" key="3">
    <source>
        <dbReference type="EMBL" id="TQM96369.1"/>
    </source>
</evidence>
<feature type="transmembrane region" description="Helical" evidence="2">
    <location>
        <begin position="226"/>
        <end position="246"/>
    </location>
</feature>
<feature type="transmembrane region" description="Helical" evidence="2">
    <location>
        <begin position="253"/>
        <end position="273"/>
    </location>
</feature>
<dbReference type="Proteomes" id="UP000315133">
    <property type="component" value="Unassembled WGS sequence"/>
</dbReference>
<gene>
    <name evidence="3" type="ORF">FB476_1235</name>
</gene>
<accession>A0A543KMS9</accession>
<keyword evidence="4" id="KW-1185">Reference proteome</keyword>
<dbReference type="RefSeq" id="WP_141818001.1">
    <property type="nucleotide sequence ID" value="NZ_BAAAIL010000003.1"/>
</dbReference>
<feature type="compositionally biased region" description="Low complexity" evidence="1">
    <location>
        <begin position="1"/>
        <end position="54"/>
    </location>
</feature>
<sequence>MSTPAGAAHPARATAQGTAGQATATAAQTATTQTAQNAPAQANQNAPAARAQQPQPDPGTQRSSTPRLLRVARTAATAAALLTGVVATGTFDTSGLNSTPNVIANHWVAAEEARVEIAEADLVAARAVAEAVAGESTDADIETPLTAAADAHARSGGDAGRAGQVAGDLVRVGLLTGEALATAPDDAEAATTTYASASALARTAADTAQQVAAQHATDLQTGSRSMLTALVGLFSTALLGGILVWLALRTRRIINVPLLVAAAITGWLSYVSVNPSALPLDIDRRVDQVATAATALQEVREARQAEYATVLGLDDADLETAGMVAGDAVFQSGSRDAEAAWTQVVDGHEAVLAADGPAAALEAVRATETSFAQAEAALQELLDNRLAPATSSIGTPAAITSGVALLLGLVAAVAAWTGLTQRLKDYR</sequence>
<name>A0A543KMS9_9MICO</name>
<evidence type="ECO:0000256" key="2">
    <source>
        <dbReference type="SAM" id="Phobius"/>
    </source>
</evidence>
<feature type="region of interest" description="Disordered" evidence="1">
    <location>
        <begin position="1"/>
        <end position="66"/>
    </location>
</feature>
<organism evidence="3 4">
    <name type="scientific">Ornithinimicrobium humiphilum</name>
    <dbReference type="NCBI Taxonomy" id="125288"/>
    <lineage>
        <taxon>Bacteria</taxon>
        <taxon>Bacillati</taxon>
        <taxon>Actinomycetota</taxon>
        <taxon>Actinomycetes</taxon>
        <taxon>Micrococcales</taxon>
        <taxon>Ornithinimicrobiaceae</taxon>
        <taxon>Ornithinimicrobium</taxon>
    </lineage>
</organism>
<evidence type="ECO:0000313" key="4">
    <source>
        <dbReference type="Proteomes" id="UP000315133"/>
    </source>
</evidence>
<protein>
    <submittedName>
        <fullName evidence="3">Uncharacterized protein</fullName>
    </submittedName>
</protein>
<evidence type="ECO:0000256" key="1">
    <source>
        <dbReference type="SAM" id="MobiDB-lite"/>
    </source>
</evidence>
<keyword evidence="2" id="KW-1133">Transmembrane helix</keyword>